<name>A0A8S1VIN6_PAROT</name>
<gene>
    <name evidence="2" type="ORF">POCTA_138.1.T0670175</name>
</gene>
<dbReference type="EMBL" id="CAJJDP010000066">
    <property type="protein sequence ID" value="CAD8176601.1"/>
    <property type="molecule type" value="Genomic_DNA"/>
</dbReference>
<keyword evidence="3" id="KW-1185">Reference proteome</keyword>
<reference evidence="2" key="1">
    <citation type="submission" date="2021-01" db="EMBL/GenBank/DDBJ databases">
        <authorList>
            <consortium name="Genoscope - CEA"/>
            <person name="William W."/>
        </authorList>
    </citation>
    <scope>NUCLEOTIDE SEQUENCE</scope>
</reference>
<accession>A0A8S1VIN6</accession>
<dbReference type="AlphaFoldDB" id="A0A8S1VIN6"/>
<evidence type="ECO:0000313" key="2">
    <source>
        <dbReference type="EMBL" id="CAD8176601.1"/>
    </source>
</evidence>
<sequence>MQPKRNINELLAEYSKQLGEDFDDADPQVNEGSAFDDDPEMRKLQQQLQEYLFYS</sequence>
<dbReference type="Proteomes" id="UP000683925">
    <property type="component" value="Unassembled WGS sequence"/>
</dbReference>
<comment type="caution">
    <text evidence="2">The sequence shown here is derived from an EMBL/GenBank/DDBJ whole genome shotgun (WGS) entry which is preliminary data.</text>
</comment>
<evidence type="ECO:0000313" key="3">
    <source>
        <dbReference type="Proteomes" id="UP000683925"/>
    </source>
</evidence>
<feature type="region of interest" description="Disordered" evidence="1">
    <location>
        <begin position="21"/>
        <end position="40"/>
    </location>
</feature>
<proteinExistence type="predicted"/>
<organism evidence="2 3">
    <name type="scientific">Paramecium octaurelia</name>
    <dbReference type="NCBI Taxonomy" id="43137"/>
    <lineage>
        <taxon>Eukaryota</taxon>
        <taxon>Sar</taxon>
        <taxon>Alveolata</taxon>
        <taxon>Ciliophora</taxon>
        <taxon>Intramacronucleata</taxon>
        <taxon>Oligohymenophorea</taxon>
        <taxon>Peniculida</taxon>
        <taxon>Parameciidae</taxon>
        <taxon>Paramecium</taxon>
    </lineage>
</organism>
<protein>
    <submittedName>
        <fullName evidence="2">Uncharacterized protein</fullName>
    </submittedName>
</protein>
<evidence type="ECO:0000256" key="1">
    <source>
        <dbReference type="SAM" id="MobiDB-lite"/>
    </source>
</evidence>